<gene>
    <name evidence="4" type="ORF">ACFQ1E_06825</name>
</gene>
<dbReference type="PANTHER" id="PTHR45011">
    <property type="entry name" value="DAP3-BINDING CELL DEATH ENHANCER 1"/>
    <property type="match status" value="1"/>
</dbReference>
<feature type="compositionally biased region" description="Pro residues" evidence="1">
    <location>
        <begin position="238"/>
        <end position="249"/>
    </location>
</feature>
<dbReference type="SMART" id="SM00671">
    <property type="entry name" value="SEL1"/>
    <property type="match status" value="2"/>
</dbReference>
<dbReference type="PROSITE" id="PS51724">
    <property type="entry name" value="SPOR"/>
    <property type="match status" value="1"/>
</dbReference>
<dbReference type="InterPro" id="IPR052748">
    <property type="entry name" value="ISR_Activator"/>
</dbReference>
<feature type="region of interest" description="Disordered" evidence="1">
    <location>
        <begin position="191"/>
        <end position="253"/>
    </location>
</feature>
<protein>
    <submittedName>
        <fullName evidence="4">SPOR domain-containing protein</fullName>
    </submittedName>
</protein>
<dbReference type="InterPro" id="IPR006597">
    <property type="entry name" value="Sel1-like"/>
</dbReference>
<dbReference type="Pfam" id="PF08238">
    <property type="entry name" value="Sel1"/>
    <property type="match status" value="3"/>
</dbReference>
<feature type="chain" id="PRO_5045654369" evidence="2">
    <location>
        <begin position="23"/>
        <end position="323"/>
    </location>
</feature>
<evidence type="ECO:0000259" key="3">
    <source>
        <dbReference type="PROSITE" id="PS51724"/>
    </source>
</evidence>
<dbReference type="Gene3D" id="1.25.40.10">
    <property type="entry name" value="Tetratricopeptide repeat domain"/>
    <property type="match status" value="1"/>
</dbReference>
<organism evidence="4 5">
    <name type="scientific">Sphingomonas canadensis</name>
    <dbReference type="NCBI Taxonomy" id="1219257"/>
    <lineage>
        <taxon>Bacteria</taxon>
        <taxon>Pseudomonadati</taxon>
        <taxon>Pseudomonadota</taxon>
        <taxon>Alphaproteobacteria</taxon>
        <taxon>Sphingomonadales</taxon>
        <taxon>Sphingomonadaceae</taxon>
        <taxon>Sphingomonas</taxon>
    </lineage>
</organism>
<dbReference type="SUPFAM" id="SSF81901">
    <property type="entry name" value="HCP-like"/>
    <property type="match status" value="1"/>
</dbReference>
<dbReference type="InterPro" id="IPR007730">
    <property type="entry name" value="SPOR-like_dom"/>
</dbReference>
<dbReference type="SUPFAM" id="SSF110997">
    <property type="entry name" value="Sporulation related repeat"/>
    <property type="match status" value="1"/>
</dbReference>
<dbReference type="Proteomes" id="UP001596977">
    <property type="component" value="Unassembled WGS sequence"/>
</dbReference>
<keyword evidence="2" id="KW-0732">Signal</keyword>
<feature type="domain" description="SPOR" evidence="3">
    <location>
        <begin position="251"/>
        <end position="323"/>
    </location>
</feature>
<evidence type="ECO:0000313" key="4">
    <source>
        <dbReference type="EMBL" id="MFD0946044.1"/>
    </source>
</evidence>
<evidence type="ECO:0000256" key="1">
    <source>
        <dbReference type="SAM" id="MobiDB-lite"/>
    </source>
</evidence>
<dbReference type="Gene3D" id="3.30.70.1070">
    <property type="entry name" value="Sporulation related repeat"/>
    <property type="match status" value="1"/>
</dbReference>
<proteinExistence type="predicted"/>
<dbReference type="EMBL" id="JBHTJG010000002">
    <property type="protein sequence ID" value="MFD0946044.1"/>
    <property type="molecule type" value="Genomic_DNA"/>
</dbReference>
<accession>A0ABW3H9Q9</accession>
<dbReference type="InterPro" id="IPR011990">
    <property type="entry name" value="TPR-like_helical_dom_sf"/>
</dbReference>
<reference evidence="5" key="1">
    <citation type="journal article" date="2019" name="Int. J. Syst. Evol. Microbiol.">
        <title>The Global Catalogue of Microorganisms (GCM) 10K type strain sequencing project: providing services to taxonomists for standard genome sequencing and annotation.</title>
        <authorList>
            <consortium name="The Broad Institute Genomics Platform"/>
            <consortium name="The Broad Institute Genome Sequencing Center for Infectious Disease"/>
            <person name="Wu L."/>
            <person name="Ma J."/>
        </authorList>
    </citation>
    <scope>NUCLEOTIDE SEQUENCE [LARGE SCALE GENOMIC DNA]</scope>
    <source>
        <strain evidence="5">CCUG 62982</strain>
    </source>
</reference>
<keyword evidence="5" id="KW-1185">Reference proteome</keyword>
<comment type="caution">
    <text evidence="4">The sequence shown here is derived from an EMBL/GenBank/DDBJ whole genome shotgun (WGS) entry which is preliminary data.</text>
</comment>
<evidence type="ECO:0000256" key="2">
    <source>
        <dbReference type="SAM" id="SignalP"/>
    </source>
</evidence>
<sequence>MKSVWITAGALAAAMAMTPACAQAQTQDNPVEQGVKAWQSGDYKGAVDRWRGPAVAGDADAQFNLGQAYKLGRGVTADLNQAEDWYRRAAVQGHVQAQDNYGLTLFQNGKRTQAVEWLKRSSSRGEPRAQFVLGTMYFNGDGIDRDWVRAYALIVRSSQSGLPQASAALAQMDRYISLQDRQQGLTLARRYEEEQGRPQPPVQFADNTPPKPQPKPQTKPDAKPRPAQVAIADKPVVKPAPPKPAPPKPAVVRDGGWKVQVGAFGDPGNARKLWGQLAGRFPGRQVYYVKAGNLTRVLVGPYASRAEASGACASVKPCVPVGP</sequence>
<dbReference type="Pfam" id="PF05036">
    <property type="entry name" value="SPOR"/>
    <property type="match status" value="1"/>
</dbReference>
<dbReference type="InterPro" id="IPR036680">
    <property type="entry name" value="SPOR-like_sf"/>
</dbReference>
<evidence type="ECO:0000313" key="5">
    <source>
        <dbReference type="Proteomes" id="UP001596977"/>
    </source>
</evidence>
<feature type="signal peptide" evidence="2">
    <location>
        <begin position="1"/>
        <end position="22"/>
    </location>
</feature>
<name>A0ABW3H9Q9_9SPHN</name>
<dbReference type="RefSeq" id="WP_264943163.1">
    <property type="nucleotide sequence ID" value="NZ_JAPDRA010000002.1"/>
</dbReference>
<dbReference type="PANTHER" id="PTHR45011:SF1">
    <property type="entry name" value="DAP3-BINDING CELL DEATH ENHANCER 1"/>
    <property type="match status" value="1"/>
</dbReference>